<sequence>MHIYFYPQIVQYFLIYLFPKSNLVLEVYGYSDIQRIRVKQQIWSHKTAVFQVIFGFCQYQNYSPKTGSKFNVGTETICKSICYLCEYLTSYFSRFSIRDLFWRKSIFSTWSSTIPHSLFAIMLYTARHIQSADILSQDHQYFVQKRCCVLAFAE</sequence>
<comment type="caution">
    <text evidence="1">The sequence shown here is derived from an EMBL/GenBank/DDBJ whole genome shotgun (WGS) entry which is preliminary data.</text>
</comment>
<gene>
    <name evidence="1" type="ORF">HINF_LOCUS31270</name>
    <name evidence="2" type="ORF">HINF_LOCUS65931</name>
</gene>
<reference evidence="2 3" key="2">
    <citation type="submission" date="2024-07" db="EMBL/GenBank/DDBJ databases">
        <authorList>
            <person name="Akdeniz Z."/>
        </authorList>
    </citation>
    <scope>NUCLEOTIDE SEQUENCE [LARGE SCALE GENOMIC DNA]</scope>
</reference>
<name>A0AA86PYQ9_9EUKA</name>
<protein>
    <submittedName>
        <fullName evidence="2">Hypothetical_protein</fullName>
    </submittedName>
</protein>
<proteinExistence type="predicted"/>
<reference evidence="1" key="1">
    <citation type="submission" date="2023-06" db="EMBL/GenBank/DDBJ databases">
        <authorList>
            <person name="Kurt Z."/>
        </authorList>
    </citation>
    <scope>NUCLEOTIDE SEQUENCE</scope>
</reference>
<dbReference type="Proteomes" id="UP001642409">
    <property type="component" value="Unassembled WGS sequence"/>
</dbReference>
<evidence type="ECO:0000313" key="2">
    <source>
        <dbReference type="EMBL" id="CAL6091739.1"/>
    </source>
</evidence>
<dbReference type="EMBL" id="CATOUU010000717">
    <property type="protein sequence ID" value="CAI9943625.1"/>
    <property type="molecule type" value="Genomic_DNA"/>
</dbReference>
<dbReference type="EMBL" id="CAXDID020000438">
    <property type="protein sequence ID" value="CAL6091739.1"/>
    <property type="molecule type" value="Genomic_DNA"/>
</dbReference>
<keyword evidence="3" id="KW-1185">Reference proteome</keyword>
<evidence type="ECO:0000313" key="1">
    <source>
        <dbReference type="EMBL" id="CAI9943625.1"/>
    </source>
</evidence>
<organism evidence="1">
    <name type="scientific">Hexamita inflata</name>
    <dbReference type="NCBI Taxonomy" id="28002"/>
    <lineage>
        <taxon>Eukaryota</taxon>
        <taxon>Metamonada</taxon>
        <taxon>Diplomonadida</taxon>
        <taxon>Hexamitidae</taxon>
        <taxon>Hexamitinae</taxon>
        <taxon>Hexamita</taxon>
    </lineage>
</organism>
<accession>A0AA86PYQ9</accession>
<dbReference type="AlphaFoldDB" id="A0AA86PYQ9"/>
<evidence type="ECO:0000313" key="3">
    <source>
        <dbReference type="Proteomes" id="UP001642409"/>
    </source>
</evidence>